<dbReference type="GO" id="GO:0005739">
    <property type="term" value="C:mitochondrion"/>
    <property type="evidence" value="ECO:0007669"/>
    <property type="project" value="UniProtKB-ARBA"/>
</dbReference>
<name>A0AAD9ZIF6_9LECA</name>
<feature type="transmembrane region" description="Helical" evidence="11">
    <location>
        <begin position="643"/>
        <end position="661"/>
    </location>
</feature>
<comment type="similarity">
    <text evidence="1 10">Belongs to the class-I aminoacyl-tRNA synthetase family.</text>
</comment>
<dbReference type="InterPro" id="IPR015413">
    <property type="entry name" value="Methionyl/Leucyl_tRNA_Synth"/>
</dbReference>
<evidence type="ECO:0000256" key="5">
    <source>
        <dbReference type="ARBA" id="ARBA00022840"/>
    </source>
</evidence>
<dbReference type="CDD" id="cd07957">
    <property type="entry name" value="Anticodon_Ia_Met"/>
    <property type="match status" value="1"/>
</dbReference>
<comment type="catalytic activity">
    <reaction evidence="8">
        <text>tRNA(Met) + L-methionine + ATP = L-methionyl-tRNA(Met) + AMP + diphosphate</text>
        <dbReference type="Rhea" id="RHEA:13481"/>
        <dbReference type="Rhea" id="RHEA-COMP:9667"/>
        <dbReference type="Rhea" id="RHEA-COMP:9698"/>
        <dbReference type="ChEBI" id="CHEBI:30616"/>
        <dbReference type="ChEBI" id="CHEBI:33019"/>
        <dbReference type="ChEBI" id="CHEBI:57844"/>
        <dbReference type="ChEBI" id="CHEBI:78442"/>
        <dbReference type="ChEBI" id="CHEBI:78530"/>
        <dbReference type="ChEBI" id="CHEBI:456215"/>
        <dbReference type="EC" id="6.1.1.10"/>
    </reaction>
</comment>
<dbReference type="InterPro" id="IPR014758">
    <property type="entry name" value="Met-tRNA_synth"/>
</dbReference>
<evidence type="ECO:0000259" key="12">
    <source>
        <dbReference type="Pfam" id="PF09334"/>
    </source>
</evidence>
<dbReference type="FunFam" id="2.170.220.10:FF:000001">
    <property type="entry name" value="methionine--tRNA ligase, mitochondrial"/>
    <property type="match status" value="1"/>
</dbReference>
<dbReference type="SUPFAM" id="SSF52374">
    <property type="entry name" value="Nucleotidylyl transferase"/>
    <property type="match status" value="1"/>
</dbReference>
<dbReference type="SUPFAM" id="SSF47323">
    <property type="entry name" value="Anticodon-binding domain of a subclass of class I aminoacyl-tRNA synthetases"/>
    <property type="match status" value="1"/>
</dbReference>
<evidence type="ECO:0000256" key="1">
    <source>
        <dbReference type="ARBA" id="ARBA00005594"/>
    </source>
</evidence>
<evidence type="ECO:0000259" key="13">
    <source>
        <dbReference type="Pfam" id="PF19303"/>
    </source>
</evidence>
<organism evidence="14 15">
    <name type="scientific">Lepraria neglecta</name>
    <dbReference type="NCBI Taxonomy" id="209136"/>
    <lineage>
        <taxon>Eukaryota</taxon>
        <taxon>Fungi</taxon>
        <taxon>Dikarya</taxon>
        <taxon>Ascomycota</taxon>
        <taxon>Pezizomycotina</taxon>
        <taxon>Lecanoromycetes</taxon>
        <taxon>OSLEUM clade</taxon>
        <taxon>Lecanoromycetidae</taxon>
        <taxon>Lecanorales</taxon>
        <taxon>Lecanorineae</taxon>
        <taxon>Stereocaulaceae</taxon>
        <taxon>Lepraria</taxon>
    </lineage>
</organism>
<dbReference type="GO" id="GO:0004825">
    <property type="term" value="F:methionine-tRNA ligase activity"/>
    <property type="evidence" value="ECO:0007669"/>
    <property type="project" value="UniProtKB-EC"/>
</dbReference>
<dbReference type="InterPro" id="IPR041872">
    <property type="entry name" value="Anticodon_Met"/>
</dbReference>
<gene>
    <name evidence="14" type="ORF">OEA41_000365</name>
</gene>
<feature type="domain" description="Methionyl-tRNA synthetase anticodon-binding" evidence="13">
    <location>
        <begin position="489"/>
        <end position="587"/>
    </location>
</feature>
<evidence type="ECO:0000256" key="4">
    <source>
        <dbReference type="ARBA" id="ARBA00022741"/>
    </source>
</evidence>
<evidence type="ECO:0000256" key="9">
    <source>
        <dbReference type="ARBA" id="ARBA00068817"/>
    </source>
</evidence>
<evidence type="ECO:0000256" key="10">
    <source>
        <dbReference type="RuleBase" id="RU363039"/>
    </source>
</evidence>
<dbReference type="Gene3D" id="3.40.50.620">
    <property type="entry name" value="HUPs"/>
    <property type="match status" value="1"/>
</dbReference>
<dbReference type="PANTHER" id="PTHR43326:SF1">
    <property type="entry name" value="METHIONINE--TRNA LIGASE, MITOCHONDRIAL"/>
    <property type="match status" value="1"/>
</dbReference>
<dbReference type="InterPro" id="IPR014729">
    <property type="entry name" value="Rossmann-like_a/b/a_fold"/>
</dbReference>
<dbReference type="AlphaFoldDB" id="A0AAD9ZIF6"/>
<keyword evidence="11" id="KW-1133">Transmembrane helix</keyword>
<keyword evidence="11" id="KW-0472">Membrane</keyword>
<evidence type="ECO:0000256" key="3">
    <source>
        <dbReference type="ARBA" id="ARBA00022598"/>
    </source>
</evidence>
<dbReference type="PANTHER" id="PTHR43326">
    <property type="entry name" value="METHIONYL-TRNA SYNTHETASE"/>
    <property type="match status" value="1"/>
</dbReference>
<dbReference type="InterPro" id="IPR033911">
    <property type="entry name" value="MetRS_core"/>
</dbReference>
<reference evidence="14" key="1">
    <citation type="submission" date="2022-11" db="EMBL/GenBank/DDBJ databases">
        <title>Chromosomal genome sequence assembly and mating type (MAT) locus characterization of the leprose asexual lichenized fungus Lepraria neglecta (Nyl.) Erichsen.</title>
        <authorList>
            <person name="Allen J.L."/>
            <person name="Pfeffer B."/>
        </authorList>
    </citation>
    <scope>NUCLEOTIDE SEQUENCE</scope>
    <source>
        <strain evidence="14">Allen 5258</strain>
    </source>
</reference>
<dbReference type="NCBIfam" id="TIGR00398">
    <property type="entry name" value="metG"/>
    <property type="match status" value="1"/>
</dbReference>
<dbReference type="CDD" id="cd00814">
    <property type="entry name" value="MetRS_core"/>
    <property type="match status" value="1"/>
</dbReference>
<accession>A0AAD9ZIF6</accession>
<dbReference type="InterPro" id="IPR023457">
    <property type="entry name" value="Met-tRNA_synth_2"/>
</dbReference>
<evidence type="ECO:0000256" key="11">
    <source>
        <dbReference type="SAM" id="Phobius"/>
    </source>
</evidence>
<dbReference type="GO" id="GO:0005524">
    <property type="term" value="F:ATP binding"/>
    <property type="evidence" value="ECO:0007669"/>
    <property type="project" value="UniProtKB-KW"/>
</dbReference>
<protein>
    <recommendedName>
        <fullName evidence="9">Probable methionine--tRNA ligase, mitochondrial</fullName>
        <ecNumber evidence="2">6.1.1.10</ecNumber>
    </recommendedName>
</protein>
<evidence type="ECO:0000256" key="2">
    <source>
        <dbReference type="ARBA" id="ARBA00012838"/>
    </source>
</evidence>
<dbReference type="Gene3D" id="1.10.730.10">
    <property type="entry name" value="Isoleucyl-tRNA Synthetase, Domain 1"/>
    <property type="match status" value="1"/>
</dbReference>
<dbReference type="Gene3D" id="2.170.220.10">
    <property type="match status" value="1"/>
</dbReference>
<keyword evidence="3 10" id="KW-0436">Ligase</keyword>
<dbReference type="GO" id="GO:0006431">
    <property type="term" value="P:methionyl-tRNA aminoacylation"/>
    <property type="evidence" value="ECO:0007669"/>
    <property type="project" value="InterPro"/>
</dbReference>
<dbReference type="InterPro" id="IPR009080">
    <property type="entry name" value="tRNAsynth_Ia_anticodon-bd"/>
</dbReference>
<keyword evidence="7 10" id="KW-0030">Aminoacyl-tRNA synthetase</keyword>
<keyword evidence="4 10" id="KW-0547">Nucleotide-binding</keyword>
<comment type="caution">
    <text evidence="14">The sequence shown here is derived from an EMBL/GenBank/DDBJ whole genome shotgun (WGS) entry which is preliminary data.</text>
</comment>
<evidence type="ECO:0000313" key="15">
    <source>
        <dbReference type="Proteomes" id="UP001276659"/>
    </source>
</evidence>
<feature type="domain" description="Methionyl/Leucyl tRNA synthetase" evidence="12">
    <location>
        <begin position="101"/>
        <end position="468"/>
    </location>
</feature>
<keyword evidence="5 10" id="KW-0067">ATP-binding</keyword>
<evidence type="ECO:0000256" key="8">
    <source>
        <dbReference type="ARBA" id="ARBA00047364"/>
    </source>
</evidence>
<dbReference type="Pfam" id="PF19303">
    <property type="entry name" value="Anticodon_3"/>
    <property type="match status" value="1"/>
</dbReference>
<dbReference type="EMBL" id="JASNWA010000003">
    <property type="protein sequence ID" value="KAK3178232.1"/>
    <property type="molecule type" value="Genomic_DNA"/>
</dbReference>
<proteinExistence type="inferred from homology"/>
<keyword evidence="6 10" id="KW-0648">Protein biosynthesis</keyword>
<sequence length="812" mass="92724">MFETVAFIVAADYYWYVKERFVDYEEEMFLAGGPRAIKTSGEAEERVNFKRDRRDPKLLANALVARPIRQSRGWVCHECRARTRIRWQHSAALPSGPEKPYYVTSPIFYVNAAPHVGHLYTLVLTDILKRWHALLGKKSILCTGTDEHGMKIQRAAAKAGQDVRAFCDESYKPFETLAREAQVDRDHFIRTSEPDHRFAVQHFWLMLRERGWIYASKHEGWYSVSDETFYPESGVHLALDRATGRKFMASKETSKEVEWTSENNYHFRMSALKDQLLKFYRENPQFVVPHTRMKNVVKEVEAGLQDLSISRPVDRLSWGIPVPDDASQTIYVWLDALINYLTKANYPFQIPGHENSAGWPADCHVIGKDIVRFHCIYWPAFLMALDLPLPKQILTHAHWTLGREKMSKSTGVVVNPFFAINRFGVDCMRYYLALEGGIKDDAMYENSFIIDRYKKGLQGGLGNLVSRVTRYKGWNVRRAVKNSYQPIGQLNEDMSSLLRALPRETSNSMDELDLGKALAQIMKTIYETNAYFQLSAPWDLNKPEDEEQLDRVIYLCAESIRICGTLLQPFMPSKMKQLLDMLGVADDARLYSNAVLGSDRDYGEPKSPLGTGTQGVLFPPLTPHGAFNMWPHLIEVNPAFQQWTLLLLPALLGYLCLVSFLRHRRARDLQKRFSPAGRASFARMTTDDAQAVLKDLTELEFPKFFGFSIIFALFKVRATTLVVHLRLTYTMQTYGIPSVSSLLVATGQLADTKTASKRIADTGVLLLEFALNAPTSERTIQAIARMNFLHARYQKAGKITNDDLLYTLSLSR</sequence>
<evidence type="ECO:0000313" key="14">
    <source>
        <dbReference type="EMBL" id="KAK3178232.1"/>
    </source>
</evidence>
<evidence type="ECO:0000256" key="6">
    <source>
        <dbReference type="ARBA" id="ARBA00022917"/>
    </source>
</evidence>
<dbReference type="Proteomes" id="UP001276659">
    <property type="component" value="Unassembled WGS sequence"/>
</dbReference>
<keyword evidence="15" id="KW-1185">Reference proteome</keyword>
<keyword evidence="11" id="KW-0812">Transmembrane</keyword>
<evidence type="ECO:0000256" key="7">
    <source>
        <dbReference type="ARBA" id="ARBA00023146"/>
    </source>
</evidence>
<dbReference type="Pfam" id="PF09334">
    <property type="entry name" value="tRNA-synt_1g"/>
    <property type="match status" value="1"/>
</dbReference>
<dbReference type="EC" id="6.1.1.10" evidence="2"/>
<dbReference type="PRINTS" id="PR01041">
    <property type="entry name" value="TRNASYNTHMET"/>
</dbReference>